<dbReference type="Proteomes" id="UP000003781">
    <property type="component" value="Unassembled WGS sequence"/>
</dbReference>
<organism evidence="1 2">
    <name type="scientific">Crocosphaera chwakensis CCY0110</name>
    <dbReference type="NCBI Taxonomy" id="391612"/>
    <lineage>
        <taxon>Bacteria</taxon>
        <taxon>Bacillati</taxon>
        <taxon>Cyanobacteriota</taxon>
        <taxon>Cyanophyceae</taxon>
        <taxon>Oscillatoriophycideae</taxon>
        <taxon>Chroococcales</taxon>
        <taxon>Aphanothecaceae</taxon>
        <taxon>Crocosphaera</taxon>
        <taxon>Crocosphaera chwakensis</taxon>
    </lineage>
</organism>
<name>A3IHR8_9CHRO</name>
<evidence type="ECO:0000313" key="1">
    <source>
        <dbReference type="EMBL" id="EAZ93350.1"/>
    </source>
</evidence>
<dbReference type="NCBIfam" id="TIGR02399">
    <property type="entry name" value="salt_tol_Pase"/>
    <property type="match status" value="1"/>
</dbReference>
<accession>A3IHR8</accession>
<dbReference type="GO" id="GO:0050530">
    <property type="term" value="F:glucosylglycerol 3-phosphatase activity"/>
    <property type="evidence" value="ECO:0007669"/>
    <property type="project" value="InterPro"/>
</dbReference>
<dbReference type="EMBL" id="AAXW01000002">
    <property type="protein sequence ID" value="EAZ93350.1"/>
    <property type="molecule type" value="Genomic_DNA"/>
</dbReference>
<evidence type="ECO:0000313" key="2">
    <source>
        <dbReference type="Proteomes" id="UP000003781"/>
    </source>
</evidence>
<keyword evidence="2" id="KW-1185">Reference proteome</keyword>
<gene>
    <name evidence="1" type="ORF">CY0110_16182</name>
</gene>
<dbReference type="Pfam" id="PF09506">
    <property type="entry name" value="Salt_tol_Pase"/>
    <property type="match status" value="1"/>
</dbReference>
<dbReference type="PIRSF" id="PIRSF020945">
    <property type="entry name" value="GGPPase"/>
    <property type="match status" value="1"/>
</dbReference>
<protein>
    <submittedName>
        <fullName evidence="1">Glucosylglycerolphosphate phosphatase</fullName>
    </submittedName>
</protein>
<dbReference type="RefSeq" id="WP_008272854.1">
    <property type="nucleotide sequence ID" value="NZ_AAXW01000002.1"/>
</dbReference>
<proteinExistence type="predicted"/>
<dbReference type="AlphaFoldDB" id="A3IHR8"/>
<dbReference type="OrthoDB" id="445107at2"/>
<dbReference type="InterPro" id="IPR012765">
    <property type="entry name" value="GGPPase"/>
</dbReference>
<dbReference type="eggNOG" id="ENOG502Z8T5">
    <property type="taxonomic scope" value="Bacteria"/>
</dbReference>
<comment type="caution">
    <text evidence="1">The sequence shown here is derived from an EMBL/GenBank/DDBJ whole genome shotgun (WGS) entry which is preliminary data.</text>
</comment>
<sequence length="423" mass="47560">MSSLPLHERTLSLDHEELINVLANEPNLLIIQDLDGVCMGLVKDPLTRVMDTHYIEATRSFNGHFYVLTNGEHIGKRGVNLIIERAYDDQNLVKEKGFYLPGLAGGGVQWQDRHGNVSHPGVSDKELDFLARVPQYIEASFKNFFANNNPNLDDKAIANYIQASILDNKVSPTANLNVFHEVFIEQEDYYFQLQQHIKQLMDDLLAKATDEGLENSFFVHYAPNLGRDETGQEIMQEAKGKDSGTTDFQFMLKGGIKEVGVLGILNRYYYQRTGKYPLREDFSVRNAPRNHHQLVALIKDNFDPEQMPTIVGVGDTVTSKAVEKNGNLSFGRGGSDRGFLQLIQEIGQEFNTGNLIVYIDSSAGEVKNRKALKLEENNGQNYVVEGPGDPRDQADPLTLNVAFPGGYQQYIQCFQEAAKKRKQ</sequence>
<reference evidence="1 2" key="1">
    <citation type="submission" date="2007-03" db="EMBL/GenBank/DDBJ databases">
        <authorList>
            <person name="Stal L."/>
            <person name="Ferriera S."/>
            <person name="Johnson J."/>
            <person name="Kravitz S."/>
            <person name="Beeson K."/>
            <person name="Sutton G."/>
            <person name="Rogers Y.-H."/>
            <person name="Friedman R."/>
            <person name="Frazier M."/>
            <person name="Venter J.C."/>
        </authorList>
    </citation>
    <scope>NUCLEOTIDE SEQUENCE [LARGE SCALE GENOMIC DNA]</scope>
    <source>
        <strain evidence="1 2">CCY0110</strain>
    </source>
</reference>